<sequence length="148" mass="16531">AVALTPPHRLPFTISSAVNEDTVKVPDTPPMWGFSDLVVNSDKYGVLQLWRFTPLTLSGHLRITNPATNLAVAVPPNPSSDDPIVVVRKENGSPWRLEAVLGKPYAIIRHGDSEGVWTRHQDKIYLAPYRGRPEQQWIVDPERESAEC</sequence>
<feature type="non-terminal residue" evidence="1">
    <location>
        <position position="1"/>
    </location>
</feature>
<name>A0A9P6TUK4_9FUNG</name>
<evidence type="ECO:0000313" key="2">
    <source>
        <dbReference type="Proteomes" id="UP000807716"/>
    </source>
</evidence>
<dbReference type="AlphaFoldDB" id="A0A9P6TUK4"/>
<keyword evidence="2" id="KW-1185">Reference proteome</keyword>
<dbReference type="OrthoDB" id="10470234at2759"/>
<gene>
    <name evidence="1" type="ORF">DFQ27_002355</name>
</gene>
<dbReference type="Proteomes" id="UP000807716">
    <property type="component" value="Unassembled WGS sequence"/>
</dbReference>
<dbReference type="CDD" id="cd00161">
    <property type="entry name" value="beta-trefoil_Ricin-like"/>
    <property type="match status" value="1"/>
</dbReference>
<proteinExistence type="predicted"/>
<accession>A0A9P6TUK4</accession>
<dbReference type="SUPFAM" id="SSF50370">
    <property type="entry name" value="Ricin B-like lectins"/>
    <property type="match status" value="1"/>
</dbReference>
<evidence type="ECO:0000313" key="1">
    <source>
        <dbReference type="EMBL" id="KAG0247237.1"/>
    </source>
</evidence>
<dbReference type="Gene3D" id="2.80.10.50">
    <property type="match status" value="1"/>
</dbReference>
<dbReference type="EMBL" id="JAAAJB010001889">
    <property type="protein sequence ID" value="KAG0247237.1"/>
    <property type="molecule type" value="Genomic_DNA"/>
</dbReference>
<dbReference type="InterPro" id="IPR035992">
    <property type="entry name" value="Ricin_B-like_lectins"/>
</dbReference>
<reference evidence="1" key="1">
    <citation type="journal article" date="2020" name="Fungal Divers.">
        <title>Resolving the Mortierellaceae phylogeny through synthesis of multi-gene phylogenetics and phylogenomics.</title>
        <authorList>
            <person name="Vandepol N."/>
            <person name="Liber J."/>
            <person name="Desiro A."/>
            <person name="Na H."/>
            <person name="Kennedy M."/>
            <person name="Barry K."/>
            <person name="Grigoriev I.V."/>
            <person name="Miller A.N."/>
            <person name="O'Donnell K."/>
            <person name="Stajich J.E."/>
            <person name="Bonito G."/>
        </authorList>
    </citation>
    <scope>NUCLEOTIDE SEQUENCE</scope>
    <source>
        <strain evidence="1">BC1065</strain>
    </source>
</reference>
<feature type="non-terminal residue" evidence="1">
    <location>
        <position position="148"/>
    </location>
</feature>
<comment type="caution">
    <text evidence="1">The sequence shown here is derived from an EMBL/GenBank/DDBJ whole genome shotgun (WGS) entry which is preliminary data.</text>
</comment>
<evidence type="ECO:0008006" key="3">
    <source>
        <dbReference type="Google" id="ProtNLM"/>
    </source>
</evidence>
<organism evidence="1 2">
    <name type="scientific">Actinomortierella ambigua</name>
    <dbReference type="NCBI Taxonomy" id="1343610"/>
    <lineage>
        <taxon>Eukaryota</taxon>
        <taxon>Fungi</taxon>
        <taxon>Fungi incertae sedis</taxon>
        <taxon>Mucoromycota</taxon>
        <taxon>Mortierellomycotina</taxon>
        <taxon>Mortierellomycetes</taxon>
        <taxon>Mortierellales</taxon>
        <taxon>Mortierellaceae</taxon>
        <taxon>Actinomortierella</taxon>
    </lineage>
</organism>
<protein>
    <recommendedName>
        <fullName evidence="3">Ricin B lectin domain-containing protein</fullName>
    </recommendedName>
</protein>